<name>A0A2I1I0L6_9ACTO</name>
<evidence type="ECO:0000313" key="3">
    <source>
        <dbReference type="Proteomes" id="UP000234198"/>
    </source>
</evidence>
<dbReference type="InterPro" id="IPR006680">
    <property type="entry name" value="Amidohydro-rel"/>
</dbReference>
<dbReference type="AlphaFoldDB" id="A0A2I1I0L6"/>
<dbReference type="PANTHER" id="PTHR43135">
    <property type="entry name" value="ALPHA-D-RIBOSE 1-METHYLPHOSPHONATE 5-TRIPHOSPHATE DIPHOSPHATASE"/>
    <property type="match status" value="1"/>
</dbReference>
<feature type="domain" description="Amidohydrolase-related" evidence="1">
    <location>
        <begin position="45"/>
        <end position="359"/>
    </location>
</feature>
<protein>
    <submittedName>
        <fullName evidence="2">Amidohydrolase</fullName>
    </submittedName>
</protein>
<dbReference type="GO" id="GO:0016810">
    <property type="term" value="F:hydrolase activity, acting on carbon-nitrogen (but not peptide) bonds"/>
    <property type="evidence" value="ECO:0007669"/>
    <property type="project" value="InterPro"/>
</dbReference>
<dbReference type="SUPFAM" id="SSF51556">
    <property type="entry name" value="Metallo-dependent hydrolases"/>
    <property type="match status" value="1"/>
</dbReference>
<dbReference type="Pfam" id="PF01979">
    <property type="entry name" value="Amidohydro_1"/>
    <property type="match status" value="1"/>
</dbReference>
<proteinExistence type="predicted"/>
<dbReference type="InterPro" id="IPR032466">
    <property type="entry name" value="Metal_Hydrolase"/>
</dbReference>
<comment type="caution">
    <text evidence="2">The sequence shown here is derived from an EMBL/GenBank/DDBJ whole genome shotgun (WGS) entry which is preliminary data.</text>
</comment>
<dbReference type="InterPro" id="IPR051781">
    <property type="entry name" value="Metallo-dep_Hydrolase"/>
</dbReference>
<dbReference type="PANTHER" id="PTHR43135:SF4">
    <property type="entry name" value="AMIDOHYDROLASE-RELATED DOMAIN-CONTAINING PROTEIN"/>
    <property type="match status" value="1"/>
</dbReference>
<dbReference type="Gene3D" id="2.30.40.10">
    <property type="entry name" value="Urease, subunit C, domain 1"/>
    <property type="match status" value="1"/>
</dbReference>
<dbReference type="Proteomes" id="UP000234198">
    <property type="component" value="Unassembled WGS sequence"/>
</dbReference>
<sequence length="368" mass="39688">MEFSGLALWADSAAERPSWVRGTWRVDGGVIRRVSEEQSAPSVGFIVPGLVDTHCHIGYSDTGSVDEAEMVEQARATLASGVTVVRDCGVPVDNSPAARATGLHLIRCGRHVARPKRYMRDLPLDVGDQRELPAVLASMAHSSDGWVKIVGDWIDRSGGADSDLMPLWDPAVLNDAVAAVHEAGARIAVHAFSHGVIDSLIEAGVDDIEHGSGIDADQASEIAARGIAVTPTLRQVELFKEFAAQAGEKYPVYAATMQGMYDMRREHFQMLVDSGVQLLMGTDSGGYQDHGTIGGEIDLWLQWGAPREFTIDAATWVSQRYLGYPGLVDGGSADFLILDEDPRKDPLALSKPVRVFLDGVSAWERPSA</sequence>
<reference evidence="2 3" key="1">
    <citation type="submission" date="2017-12" db="EMBL/GenBank/DDBJ databases">
        <title>Phylogenetic diversity of female urinary microbiome.</title>
        <authorList>
            <person name="Thomas-White K."/>
            <person name="Wolfe A.J."/>
        </authorList>
    </citation>
    <scope>NUCLEOTIDE SEQUENCE [LARGE SCALE GENOMIC DNA]</scope>
    <source>
        <strain evidence="2 3">UMB0018</strain>
    </source>
</reference>
<dbReference type="Gene3D" id="3.20.20.140">
    <property type="entry name" value="Metal-dependent hydrolases"/>
    <property type="match status" value="1"/>
</dbReference>
<dbReference type="EMBL" id="PKKM01000005">
    <property type="protein sequence ID" value="PKY64633.1"/>
    <property type="molecule type" value="Genomic_DNA"/>
</dbReference>
<dbReference type="RefSeq" id="WP_101601388.1">
    <property type="nucleotide sequence ID" value="NZ_PKKM01000005.1"/>
</dbReference>
<gene>
    <name evidence="2" type="ORF">CYJ22_04345</name>
</gene>
<organism evidence="2 3">
    <name type="scientific">Schaalia odontolytica</name>
    <dbReference type="NCBI Taxonomy" id="1660"/>
    <lineage>
        <taxon>Bacteria</taxon>
        <taxon>Bacillati</taxon>
        <taxon>Actinomycetota</taxon>
        <taxon>Actinomycetes</taxon>
        <taxon>Actinomycetales</taxon>
        <taxon>Actinomycetaceae</taxon>
        <taxon>Schaalia</taxon>
    </lineage>
</organism>
<evidence type="ECO:0000313" key="2">
    <source>
        <dbReference type="EMBL" id="PKY64633.1"/>
    </source>
</evidence>
<accession>A0A2I1I0L6</accession>
<evidence type="ECO:0000259" key="1">
    <source>
        <dbReference type="Pfam" id="PF01979"/>
    </source>
</evidence>
<keyword evidence="2" id="KW-0378">Hydrolase</keyword>
<dbReference type="InterPro" id="IPR011059">
    <property type="entry name" value="Metal-dep_hydrolase_composite"/>
</dbReference>